<dbReference type="EMBL" id="JAGQDE010000006">
    <property type="protein sequence ID" value="MBQ0959190.1"/>
    <property type="molecule type" value="Genomic_DNA"/>
</dbReference>
<accession>A0A941BQK3</accession>
<dbReference type="Proteomes" id="UP000678374">
    <property type="component" value="Unassembled WGS sequence"/>
</dbReference>
<comment type="caution">
    <text evidence="2">The sequence shown here is derived from an EMBL/GenBank/DDBJ whole genome shotgun (WGS) entry which is preliminary data.</text>
</comment>
<keyword evidence="3" id="KW-1185">Reference proteome</keyword>
<dbReference type="PANTHER" id="PTHR34610:SF3">
    <property type="entry name" value="SSL7007 PROTEIN"/>
    <property type="match status" value="1"/>
</dbReference>
<dbReference type="PANTHER" id="PTHR34610">
    <property type="entry name" value="SSL7007 PROTEIN"/>
    <property type="match status" value="1"/>
</dbReference>
<dbReference type="InterPro" id="IPR029060">
    <property type="entry name" value="PIN-like_dom_sf"/>
</dbReference>
<evidence type="ECO:0000313" key="2">
    <source>
        <dbReference type="EMBL" id="MBQ0959190.1"/>
    </source>
</evidence>
<dbReference type="SUPFAM" id="SSF88723">
    <property type="entry name" value="PIN domain-like"/>
    <property type="match status" value="1"/>
</dbReference>
<proteinExistence type="predicted"/>
<evidence type="ECO:0000259" key="1">
    <source>
        <dbReference type="Pfam" id="PF13470"/>
    </source>
</evidence>
<gene>
    <name evidence="2" type="ORF">KAK06_09475</name>
</gene>
<evidence type="ECO:0000313" key="3">
    <source>
        <dbReference type="Proteomes" id="UP000678374"/>
    </source>
</evidence>
<dbReference type="Pfam" id="PF13470">
    <property type="entry name" value="PIN_3"/>
    <property type="match status" value="1"/>
</dbReference>
<protein>
    <submittedName>
        <fullName evidence="2">PIN domain-containing protein</fullName>
    </submittedName>
</protein>
<sequence>MDWQHFADPRCSDWSRWLQAGAWRWRIAAPLRDELAHVLARGRLPAGVVTPAALLAAVDAGALPGDAPACAPQPVLRCTDPDDQKFIDFALACGARWLVSRDKAVLKLRQRALALHGLQIVHPADWRPAG</sequence>
<feature type="domain" description="PIN" evidence="1">
    <location>
        <begin position="18"/>
        <end position="104"/>
    </location>
</feature>
<name>A0A941BQK3_9BURK</name>
<dbReference type="InterPro" id="IPR002716">
    <property type="entry name" value="PIN_dom"/>
</dbReference>
<reference evidence="2" key="1">
    <citation type="submission" date="2021-04" db="EMBL/GenBank/DDBJ databases">
        <title>The genome sequence of Ideonella sp. 4Y11.</title>
        <authorList>
            <person name="Liu Y."/>
        </authorList>
    </citation>
    <scope>NUCLEOTIDE SEQUENCE</scope>
    <source>
        <strain evidence="2">4Y11</strain>
    </source>
</reference>
<dbReference type="InterPro" id="IPR002850">
    <property type="entry name" value="PIN_toxin-like"/>
</dbReference>
<organism evidence="2 3">
    <name type="scientific">Ideonella aquatica</name>
    <dbReference type="NCBI Taxonomy" id="2824119"/>
    <lineage>
        <taxon>Bacteria</taxon>
        <taxon>Pseudomonadati</taxon>
        <taxon>Pseudomonadota</taxon>
        <taxon>Betaproteobacteria</taxon>
        <taxon>Burkholderiales</taxon>
        <taxon>Sphaerotilaceae</taxon>
        <taxon>Ideonella</taxon>
    </lineage>
</organism>
<dbReference type="AlphaFoldDB" id="A0A941BQK3"/>